<dbReference type="Proteomes" id="UP000771749">
    <property type="component" value="Unassembled WGS sequence"/>
</dbReference>
<evidence type="ECO:0000256" key="1">
    <source>
        <dbReference type="SAM" id="Coils"/>
    </source>
</evidence>
<dbReference type="EMBL" id="JADIMJ010000036">
    <property type="protein sequence ID" value="MBO8453548.1"/>
    <property type="molecule type" value="Genomic_DNA"/>
</dbReference>
<dbReference type="PANTHER" id="PTHR35519">
    <property type="entry name" value="MEMBRANE PROTEINS"/>
    <property type="match status" value="1"/>
</dbReference>
<comment type="caution">
    <text evidence="3">The sequence shown here is derived from an EMBL/GenBank/DDBJ whole genome shotgun (WGS) entry which is preliminary data.</text>
</comment>
<accession>A0A940IG31</accession>
<dbReference type="Pfam" id="PF13430">
    <property type="entry name" value="DUF4112"/>
    <property type="match status" value="1"/>
</dbReference>
<keyword evidence="2" id="KW-0472">Membrane</keyword>
<reference evidence="3" key="1">
    <citation type="submission" date="2020-10" db="EMBL/GenBank/DDBJ databases">
        <authorList>
            <person name="Gilroy R."/>
        </authorList>
    </citation>
    <scope>NUCLEOTIDE SEQUENCE</scope>
    <source>
        <strain evidence="3">F1-3629</strain>
    </source>
</reference>
<keyword evidence="2" id="KW-1133">Transmembrane helix</keyword>
<feature type="transmembrane region" description="Helical" evidence="2">
    <location>
        <begin position="161"/>
        <end position="182"/>
    </location>
</feature>
<reference evidence="3" key="2">
    <citation type="journal article" date="2021" name="PeerJ">
        <title>Extensive microbial diversity within the chicken gut microbiome revealed by metagenomics and culture.</title>
        <authorList>
            <person name="Gilroy R."/>
            <person name="Ravi A."/>
            <person name="Getino M."/>
            <person name="Pursley I."/>
            <person name="Horton D.L."/>
            <person name="Alikhan N.F."/>
            <person name="Baker D."/>
            <person name="Gharbi K."/>
            <person name="Hall N."/>
            <person name="Watson M."/>
            <person name="Adriaenssens E.M."/>
            <person name="Foster-Nyarko E."/>
            <person name="Jarju S."/>
            <person name="Secka A."/>
            <person name="Antonio M."/>
            <person name="Oren A."/>
            <person name="Chaudhuri R.R."/>
            <person name="La Ragione R."/>
            <person name="Hildebrand F."/>
            <person name="Pallen M.J."/>
        </authorList>
    </citation>
    <scope>NUCLEOTIDE SEQUENCE</scope>
    <source>
        <strain evidence="3">F1-3629</strain>
    </source>
</reference>
<proteinExistence type="predicted"/>
<keyword evidence="2" id="KW-0812">Transmembrane</keyword>
<evidence type="ECO:0000313" key="3">
    <source>
        <dbReference type="EMBL" id="MBO8453548.1"/>
    </source>
</evidence>
<evidence type="ECO:0000313" key="4">
    <source>
        <dbReference type="Proteomes" id="UP000771749"/>
    </source>
</evidence>
<gene>
    <name evidence="3" type="ORF">IAC07_02340</name>
</gene>
<sequence length="193" mass="22380">MTEYTSSRKRKIQDDLGINDAKEQSQLEKAKAKEEERRLRKAMRQAEIESSASYRMTKWIANTMDKYFLDPILGFVPGFGDTLTSVMSLPSIYVSLFQVKSIPLTLAVIFNILKDALIGMIPFWIGNICDLFNRCYLQNMRLIVGFVEDDKAIIDEVNRKSVWMAILIVIFCFLIYLMVLLVRKVVEWVGSWF</sequence>
<protein>
    <submittedName>
        <fullName evidence="3">DUF4112 domain-containing protein</fullName>
    </submittedName>
</protein>
<dbReference type="InterPro" id="IPR025187">
    <property type="entry name" value="DUF4112"/>
</dbReference>
<evidence type="ECO:0000256" key="2">
    <source>
        <dbReference type="SAM" id="Phobius"/>
    </source>
</evidence>
<keyword evidence="1" id="KW-0175">Coiled coil</keyword>
<dbReference type="PANTHER" id="PTHR35519:SF2">
    <property type="entry name" value="PH DOMAIN PROTEIN"/>
    <property type="match status" value="1"/>
</dbReference>
<name>A0A940IG31_9BACT</name>
<organism evidence="3 4">
    <name type="scientific">Candidatus Cryptobacteroides gallistercoris</name>
    <dbReference type="NCBI Taxonomy" id="2840765"/>
    <lineage>
        <taxon>Bacteria</taxon>
        <taxon>Pseudomonadati</taxon>
        <taxon>Bacteroidota</taxon>
        <taxon>Bacteroidia</taxon>
        <taxon>Bacteroidales</taxon>
        <taxon>Candidatus Cryptobacteroides</taxon>
    </lineage>
</organism>
<dbReference type="AlphaFoldDB" id="A0A940IG31"/>
<feature type="coiled-coil region" evidence="1">
    <location>
        <begin position="18"/>
        <end position="52"/>
    </location>
</feature>